<gene>
    <name evidence="2" type="ORF">M5K25_013988</name>
</gene>
<name>A0ABD0UUU0_DENTH</name>
<dbReference type="AlphaFoldDB" id="A0ABD0UUU0"/>
<comment type="caution">
    <text evidence="2">The sequence shown here is derived from an EMBL/GenBank/DDBJ whole genome shotgun (WGS) entry which is preliminary data.</text>
</comment>
<accession>A0ABD0UUU0</accession>
<reference evidence="2 3" key="1">
    <citation type="journal article" date="2024" name="Plant Biotechnol. J.">
        <title>Dendrobium thyrsiflorum genome and its molecular insights into genes involved in important horticultural traits.</title>
        <authorList>
            <person name="Chen B."/>
            <person name="Wang J.Y."/>
            <person name="Zheng P.J."/>
            <person name="Li K.L."/>
            <person name="Liang Y.M."/>
            <person name="Chen X.F."/>
            <person name="Zhang C."/>
            <person name="Zhao X."/>
            <person name="He X."/>
            <person name="Zhang G.Q."/>
            <person name="Liu Z.J."/>
            <person name="Xu Q."/>
        </authorList>
    </citation>
    <scope>NUCLEOTIDE SEQUENCE [LARGE SCALE GENOMIC DNA]</scope>
    <source>
        <strain evidence="2">GZMU011</strain>
    </source>
</reference>
<proteinExistence type="predicted"/>
<feature type="region of interest" description="Disordered" evidence="1">
    <location>
        <begin position="1"/>
        <end position="32"/>
    </location>
</feature>
<feature type="compositionally biased region" description="Basic and acidic residues" evidence="1">
    <location>
        <begin position="1"/>
        <end position="13"/>
    </location>
</feature>
<evidence type="ECO:0000313" key="2">
    <source>
        <dbReference type="EMBL" id="KAL0916469.1"/>
    </source>
</evidence>
<protein>
    <submittedName>
        <fullName evidence="2">Uncharacterized protein</fullName>
    </submittedName>
</protein>
<dbReference type="EMBL" id="JANQDX010000011">
    <property type="protein sequence ID" value="KAL0916469.1"/>
    <property type="molecule type" value="Genomic_DNA"/>
</dbReference>
<organism evidence="2 3">
    <name type="scientific">Dendrobium thyrsiflorum</name>
    <name type="common">Pinecone-like raceme dendrobium</name>
    <name type="synonym">Orchid</name>
    <dbReference type="NCBI Taxonomy" id="117978"/>
    <lineage>
        <taxon>Eukaryota</taxon>
        <taxon>Viridiplantae</taxon>
        <taxon>Streptophyta</taxon>
        <taxon>Embryophyta</taxon>
        <taxon>Tracheophyta</taxon>
        <taxon>Spermatophyta</taxon>
        <taxon>Magnoliopsida</taxon>
        <taxon>Liliopsida</taxon>
        <taxon>Asparagales</taxon>
        <taxon>Orchidaceae</taxon>
        <taxon>Epidendroideae</taxon>
        <taxon>Malaxideae</taxon>
        <taxon>Dendrobiinae</taxon>
        <taxon>Dendrobium</taxon>
    </lineage>
</organism>
<feature type="region of interest" description="Disordered" evidence="1">
    <location>
        <begin position="170"/>
        <end position="197"/>
    </location>
</feature>
<evidence type="ECO:0000256" key="1">
    <source>
        <dbReference type="SAM" id="MobiDB-lite"/>
    </source>
</evidence>
<sequence length="376" mass="42248">MSGDHHPSRDHASENSSARRPHKGVALDDGASSVTSDSLTVFHKKFHFPNDLVATVSKISDRACLPPPWYIVVYETYLRAGLRFPPPPELIDIAARCGNDWGLIEKWGKLNDLPAPLHIREEDIMRILKVLDIEHLLYEVRYLGRYIEEEFLFKVGLSFHAGRSEAKMLKKSSKVPKLPSPVPKVAPKRQVGGCDPQSLKKKKLEGVATSADKAPPTLPPQACIFQNPEDVLNHQCIGRRRADDLLLRRKDLDAELTRSLNEWNSKFVKVKYLQGEYKRKYDSMTKEVKVLAEELSECRTELANIVHSVSLQNQQLNQLQMNFEGAHAQKNGVTVEGLTPSQASGDPSSDLDGDEIESELHMAFALEVDDEIVDIE</sequence>
<keyword evidence="3" id="KW-1185">Reference proteome</keyword>
<dbReference type="Proteomes" id="UP001552299">
    <property type="component" value="Unassembled WGS sequence"/>
</dbReference>
<evidence type="ECO:0000313" key="3">
    <source>
        <dbReference type="Proteomes" id="UP001552299"/>
    </source>
</evidence>